<protein>
    <recommendedName>
        <fullName evidence="2">DNA-directed RNA polymerase</fullName>
        <ecNumber evidence="2">2.7.7.6</ecNumber>
    </recommendedName>
</protein>
<evidence type="ECO:0000256" key="1">
    <source>
        <dbReference type="ARBA" id="ARBA00006835"/>
    </source>
</evidence>
<dbReference type="PANTHER" id="PTHR20856">
    <property type="entry name" value="DNA-DIRECTED RNA POLYMERASE I SUBUNIT 2"/>
    <property type="match status" value="1"/>
</dbReference>
<dbReference type="Gene3D" id="2.40.270.10">
    <property type="entry name" value="DNA-directed RNA polymerase, subunit 2, domain 6"/>
    <property type="match status" value="1"/>
</dbReference>
<accession>A0A2P6RPT2</accession>
<keyword evidence="4 7" id="KW-0808">Transferase</keyword>
<dbReference type="GO" id="GO:0000428">
    <property type="term" value="C:DNA-directed RNA polymerase complex"/>
    <property type="evidence" value="ECO:0007669"/>
    <property type="project" value="UniProtKB-KW"/>
</dbReference>
<name>A0A2P6RPT2_ROSCH</name>
<evidence type="ECO:0000256" key="6">
    <source>
        <dbReference type="ARBA" id="ARBA00023163"/>
    </source>
</evidence>
<dbReference type="EC" id="2.7.7.6" evidence="2"/>
<evidence type="ECO:0000256" key="3">
    <source>
        <dbReference type="ARBA" id="ARBA00022478"/>
    </source>
</evidence>
<dbReference type="GO" id="GO:0032549">
    <property type="term" value="F:ribonucleoside binding"/>
    <property type="evidence" value="ECO:0007669"/>
    <property type="project" value="InterPro"/>
</dbReference>
<dbReference type="EMBL" id="PDCK01000040">
    <property type="protein sequence ID" value="PRQ48401.1"/>
    <property type="molecule type" value="Genomic_DNA"/>
</dbReference>
<organism evidence="7 8">
    <name type="scientific">Rosa chinensis</name>
    <name type="common">China rose</name>
    <dbReference type="NCBI Taxonomy" id="74649"/>
    <lineage>
        <taxon>Eukaryota</taxon>
        <taxon>Viridiplantae</taxon>
        <taxon>Streptophyta</taxon>
        <taxon>Embryophyta</taxon>
        <taxon>Tracheophyta</taxon>
        <taxon>Spermatophyta</taxon>
        <taxon>Magnoliopsida</taxon>
        <taxon>eudicotyledons</taxon>
        <taxon>Gunneridae</taxon>
        <taxon>Pentapetalae</taxon>
        <taxon>rosids</taxon>
        <taxon>fabids</taxon>
        <taxon>Rosales</taxon>
        <taxon>Rosaceae</taxon>
        <taxon>Rosoideae</taxon>
        <taxon>Rosoideae incertae sedis</taxon>
        <taxon>Rosa</taxon>
    </lineage>
</organism>
<dbReference type="SUPFAM" id="SSF64484">
    <property type="entry name" value="beta and beta-prime subunits of DNA dependent RNA-polymerase"/>
    <property type="match status" value="1"/>
</dbReference>
<dbReference type="GO" id="GO:0003677">
    <property type="term" value="F:DNA binding"/>
    <property type="evidence" value="ECO:0007669"/>
    <property type="project" value="InterPro"/>
</dbReference>
<dbReference type="InterPro" id="IPR015712">
    <property type="entry name" value="DNA-dir_RNA_pol_su2"/>
</dbReference>
<dbReference type="Gramene" id="PRQ48401">
    <property type="protein sequence ID" value="PRQ48401"/>
    <property type="gene ID" value="RchiOBHm_Chr2g0110311"/>
</dbReference>
<comment type="similarity">
    <text evidence="1">Belongs to the RNA polymerase beta chain family.</text>
</comment>
<dbReference type="AlphaFoldDB" id="A0A2P6RPT2"/>
<keyword evidence="3 7" id="KW-0240">DNA-directed RNA polymerase</keyword>
<dbReference type="GO" id="GO:0003899">
    <property type="term" value="F:DNA-directed RNA polymerase activity"/>
    <property type="evidence" value="ECO:0007669"/>
    <property type="project" value="UniProtKB-EC"/>
</dbReference>
<dbReference type="Gene3D" id="2.40.50.150">
    <property type="match status" value="1"/>
</dbReference>
<dbReference type="Proteomes" id="UP000238479">
    <property type="component" value="Chromosome 2"/>
</dbReference>
<dbReference type="GO" id="GO:0006351">
    <property type="term" value="P:DNA-templated transcription"/>
    <property type="evidence" value="ECO:0007669"/>
    <property type="project" value="InterPro"/>
</dbReference>
<reference evidence="7 8" key="1">
    <citation type="journal article" date="2018" name="Nat. Genet.">
        <title>The Rosa genome provides new insights in the design of modern roses.</title>
        <authorList>
            <person name="Bendahmane M."/>
        </authorList>
    </citation>
    <scope>NUCLEOTIDE SEQUENCE [LARGE SCALE GENOMIC DNA]</scope>
    <source>
        <strain evidence="8">cv. Old Blush</strain>
    </source>
</reference>
<evidence type="ECO:0000256" key="2">
    <source>
        <dbReference type="ARBA" id="ARBA00012418"/>
    </source>
</evidence>
<keyword evidence="5 7" id="KW-0548">Nucleotidyltransferase</keyword>
<proteinExistence type="inferred from homology"/>
<evidence type="ECO:0000256" key="5">
    <source>
        <dbReference type="ARBA" id="ARBA00022695"/>
    </source>
</evidence>
<evidence type="ECO:0000313" key="8">
    <source>
        <dbReference type="Proteomes" id="UP000238479"/>
    </source>
</evidence>
<evidence type="ECO:0000256" key="4">
    <source>
        <dbReference type="ARBA" id="ARBA00022679"/>
    </source>
</evidence>
<keyword evidence="6" id="KW-0804">Transcription</keyword>
<gene>
    <name evidence="7" type="ORF">RchiOBHm_Chr2g0110311</name>
</gene>
<evidence type="ECO:0000313" key="7">
    <source>
        <dbReference type="EMBL" id="PRQ48401.1"/>
    </source>
</evidence>
<dbReference type="InterPro" id="IPR037033">
    <property type="entry name" value="DNA-dir_RNAP_su2_hyb_sf"/>
</dbReference>
<sequence>MLIVFLSLDLVQARLNPEEAYSDTYAHCKIHPSLILGVCASIIPFPDHNQEDFVIMNQSSIDCGFFWSLFFHSYRLACFQHLLQGHVVHIILLCCIKKMGTHVKEDFGHLDRVNTMGMWHGSYDKLDNDLHILLYYKTTGRSGGFGFATMSSDQEVEAAAR</sequence>
<dbReference type="STRING" id="74649.A0A2P6RPT2"/>
<keyword evidence="8" id="KW-1185">Reference proteome</keyword>
<dbReference type="InterPro" id="IPR014724">
    <property type="entry name" value="RNA_pol_RPB2_OB-fold"/>
</dbReference>
<comment type="caution">
    <text evidence="7">The sequence shown here is derived from an EMBL/GenBank/DDBJ whole genome shotgun (WGS) entry which is preliminary data.</text>
</comment>